<keyword evidence="5 9" id="KW-1133">Transmembrane helix</keyword>
<keyword evidence="6 9" id="KW-0472">Membrane</keyword>
<comment type="caution">
    <text evidence="11">The sequence shown here is derived from an EMBL/GenBank/DDBJ whole genome shotgun (WGS) entry which is preliminary data.</text>
</comment>
<dbReference type="EMBL" id="JARGEI010000022">
    <property type="protein sequence ID" value="KAJ8711486.1"/>
    <property type="molecule type" value="Genomic_DNA"/>
</dbReference>
<evidence type="ECO:0000256" key="9">
    <source>
        <dbReference type="RuleBase" id="RU351113"/>
    </source>
</evidence>
<accession>A0AAD7YDQ5</accession>
<evidence type="ECO:0000256" key="7">
    <source>
        <dbReference type="ARBA" id="ARBA00023170"/>
    </source>
</evidence>
<reference evidence="11" key="1">
    <citation type="submission" date="2023-03" db="EMBL/GenBank/DDBJ databases">
        <title>Chromosome-level genomes of two armyworms, Mythimna separata and Mythimna loreyi, provide insights into the biosynthesis and reception of sex pheromones.</title>
        <authorList>
            <person name="Zhao H."/>
        </authorList>
    </citation>
    <scope>NUCLEOTIDE SEQUENCE</scope>
    <source>
        <strain evidence="11">BeijingLab</strain>
        <tissue evidence="11">Pupa</tissue>
    </source>
</reference>
<keyword evidence="12" id="KW-1185">Reference proteome</keyword>
<evidence type="ECO:0000256" key="3">
    <source>
        <dbReference type="ARBA" id="ARBA00022692"/>
    </source>
</evidence>
<keyword evidence="2 9" id="KW-0716">Sensory transduction</keyword>
<keyword evidence="8 9" id="KW-0807">Transducer</keyword>
<feature type="transmembrane region" description="Helical" evidence="9">
    <location>
        <begin position="339"/>
        <end position="358"/>
    </location>
</feature>
<evidence type="ECO:0000256" key="5">
    <source>
        <dbReference type="ARBA" id="ARBA00022989"/>
    </source>
</evidence>
<feature type="compositionally biased region" description="Low complexity" evidence="10">
    <location>
        <begin position="1"/>
        <end position="20"/>
    </location>
</feature>
<evidence type="ECO:0000256" key="2">
    <source>
        <dbReference type="ARBA" id="ARBA00022606"/>
    </source>
</evidence>
<feature type="transmembrane region" description="Helical" evidence="9">
    <location>
        <begin position="364"/>
        <end position="383"/>
    </location>
</feature>
<proteinExistence type="inferred from homology"/>
<feature type="transmembrane region" description="Helical" evidence="9">
    <location>
        <begin position="60"/>
        <end position="81"/>
    </location>
</feature>
<comment type="subcellular location">
    <subcellularLocation>
        <location evidence="9">Cell membrane</location>
        <topology evidence="9">Multi-pass membrane protein</topology>
    </subcellularLocation>
    <subcellularLocation>
        <location evidence="1">Membrane</location>
        <topology evidence="1">Multi-pass membrane protein</topology>
    </subcellularLocation>
</comment>
<evidence type="ECO:0000313" key="12">
    <source>
        <dbReference type="Proteomes" id="UP001231518"/>
    </source>
</evidence>
<gene>
    <name evidence="11" type="ORF">PYW07_008728</name>
</gene>
<dbReference type="Pfam" id="PF02949">
    <property type="entry name" value="7tm_6"/>
    <property type="match status" value="1"/>
</dbReference>
<organism evidence="11 12">
    <name type="scientific">Mythimna separata</name>
    <name type="common">Oriental armyworm</name>
    <name type="synonym">Pseudaletia separata</name>
    <dbReference type="NCBI Taxonomy" id="271217"/>
    <lineage>
        <taxon>Eukaryota</taxon>
        <taxon>Metazoa</taxon>
        <taxon>Ecdysozoa</taxon>
        <taxon>Arthropoda</taxon>
        <taxon>Hexapoda</taxon>
        <taxon>Insecta</taxon>
        <taxon>Pterygota</taxon>
        <taxon>Neoptera</taxon>
        <taxon>Endopterygota</taxon>
        <taxon>Lepidoptera</taxon>
        <taxon>Glossata</taxon>
        <taxon>Ditrysia</taxon>
        <taxon>Noctuoidea</taxon>
        <taxon>Noctuidae</taxon>
        <taxon>Noctuinae</taxon>
        <taxon>Hadenini</taxon>
        <taxon>Mythimna</taxon>
    </lineage>
</organism>
<feature type="transmembrane region" description="Helical" evidence="9">
    <location>
        <begin position="154"/>
        <end position="177"/>
    </location>
</feature>
<dbReference type="GO" id="GO:0005549">
    <property type="term" value="F:odorant binding"/>
    <property type="evidence" value="ECO:0007669"/>
    <property type="project" value="InterPro"/>
</dbReference>
<keyword evidence="3 9" id="KW-0812">Transmembrane</keyword>
<sequence length="460" mass="53021">MNFSRTLATTKMTTTEPKTTLNSEKSQPYIHYIERPLKIVGCWDLFPNSDDERRLIFNEIYLGIVLFVLTYLPMVLTVHLYTEWLDVMSSLATLADSLPLIVSLIIVAYYALYRQDLYKLLSYMDKNFKHHSAMGLTNMTMEQSYVKARSFARIYTACTVFSVTMYATMPAIIHLWTKEPIQGWIYMDVTRSPFYEILFLISCVAQLYVGLAMGQFGVFFASNSILICGQLDLLCCSLRNARYTALLQHGVKHAALVATHASIQNDEENNYIYNVSEMKESEYHYDEKVNYPFVGSRTQFDIYSPEYDDATVTALRDCASLCQVVNQYKVMFERFVSPLLALRVVQVTLYLCTLLYAATEKFDMITVEYLAAVALDIFVYCYYGHQIILQADRVSTAAYQSMWHTMGVRPRRVLLNLLLANRRPVVVRAGRFLPMDLHTFVVIIKTSFSYYTLLVNVNEK</sequence>
<feature type="transmembrane region" description="Helical" evidence="9">
    <location>
        <begin position="87"/>
        <end position="112"/>
    </location>
</feature>
<dbReference type="PANTHER" id="PTHR21137:SF42">
    <property type="entry name" value="ODORANT RECEPTOR 83A"/>
    <property type="match status" value="1"/>
</dbReference>
<dbReference type="GO" id="GO:0005886">
    <property type="term" value="C:plasma membrane"/>
    <property type="evidence" value="ECO:0007669"/>
    <property type="project" value="UniProtKB-SubCell"/>
</dbReference>
<evidence type="ECO:0000256" key="6">
    <source>
        <dbReference type="ARBA" id="ARBA00023136"/>
    </source>
</evidence>
<evidence type="ECO:0000256" key="1">
    <source>
        <dbReference type="ARBA" id="ARBA00004141"/>
    </source>
</evidence>
<feature type="transmembrane region" description="Helical" evidence="9">
    <location>
        <begin position="197"/>
        <end position="221"/>
    </location>
</feature>
<evidence type="ECO:0000256" key="8">
    <source>
        <dbReference type="ARBA" id="ARBA00023224"/>
    </source>
</evidence>
<evidence type="ECO:0000313" key="11">
    <source>
        <dbReference type="EMBL" id="KAJ8711486.1"/>
    </source>
</evidence>
<keyword evidence="4 9" id="KW-0552">Olfaction</keyword>
<comment type="similarity">
    <text evidence="9">Belongs to the insect chemoreceptor superfamily. Heteromeric odorant receptor channel (TC 1.A.69) family.</text>
</comment>
<feature type="region of interest" description="Disordered" evidence="10">
    <location>
        <begin position="1"/>
        <end position="21"/>
    </location>
</feature>
<comment type="caution">
    <text evidence="9">Lacks conserved residue(s) required for the propagation of feature annotation.</text>
</comment>
<protein>
    <recommendedName>
        <fullName evidence="9">Odorant receptor</fullName>
    </recommendedName>
</protein>
<dbReference type="GO" id="GO:0007165">
    <property type="term" value="P:signal transduction"/>
    <property type="evidence" value="ECO:0007669"/>
    <property type="project" value="UniProtKB-KW"/>
</dbReference>
<evidence type="ECO:0000256" key="10">
    <source>
        <dbReference type="SAM" id="MobiDB-lite"/>
    </source>
</evidence>
<dbReference type="AlphaFoldDB" id="A0AAD7YDQ5"/>
<name>A0AAD7YDQ5_MYTSE</name>
<dbReference type="PANTHER" id="PTHR21137">
    <property type="entry name" value="ODORANT RECEPTOR"/>
    <property type="match status" value="1"/>
</dbReference>
<dbReference type="GO" id="GO:0004984">
    <property type="term" value="F:olfactory receptor activity"/>
    <property type="evidence" value="ECO:0007669"/>
    <property type="project" value="InterPro"/>
</dbReference>
<dbReference type="Proteomes" id="UP001231518">
    <property type="component" value="Chromosome 21"/>
</dbReference>
<keyword evidence="7 9" id="KW-0675">Receptor</keyword>
<dbReference type="InterPro" id="IPR004117">
    <property type="entry name" value="7tm6_olfct_rcpt"/>
</dbReference>
<evidence type="ECO:0000256" key="4">
    <source>
        <dbReference type="ARBA" id="ARBA00022725"/>
    </source>
</evidence>